<protein>
    <submittedName>
        <fullName evidence="6">Transcriptional regulator CynR</fullName>
    </submittedName>
</protein>
<dbReference type="InterPro" id="IPR050950">
    <property type="entry name" value="HTH-type_LysR_regulators"/>
</dbReference>
<evidence type="ECO:0000259" key="5">
    <source>
        <dbReference type="PROSITE" id="PS50931"/>
    </source>
</evidence>
<dbReference type="SUPFAM" id="SSF46785">
    <property type="entry name" value="Winged helix' DNA-binding domain"/>
    <property type="match status" value="1"/>
</dbReference>
<dbReference type="PROSITE" id="PS50931">
    <property type="entry name" value="HTH_LYSR"/>
    <property type="match status" value="1"/>
</dbReference>
<reference evidence="6 7" key="1">
    <citation type="submission" date="2024-02" db="EMBL/GenBank/DDBJ databases">
        <title>Draft genome sequence of Collimonas sp. strain H4R21, an effective mineral-weathering bacterial strain isolated from the beech rhizosphere.</title>
        <authorList>
            <person name="Morin E."/>
            <person name="Uroz S."/>
            <person name="Leveau J.H.J."/>
            <person name="Kumar R."/>
            <person name="Rey M.W."/>
            <person name="Pham J."/>
        </authorList>
    </citation>
    <scope>NUCLEOTIDE SEQUENCE [LARGE SCALE GENOMIC DNA]</scope>
    <source>
        <strain evidence="6 7">H4R21</strain>
    </source>
</reference>
<dbReference type="InterPro" id="IPR036388">
    <property type="entry name" value="WH-like_DNA-bd_sf"/>
</dbReference>
<feature type="domain" description="HTH lysR-type" evidence="5">
    <location>
        <begin position="1"/>
        <end position="58"/>
    </location>
</feature>
<evidence type="ECO:0000313" key="7">
    <source>
        <dbReference type="Proteomes" id="UP001495910"/>
    </source>
</evidence>
<proteinExistence type="inferred from homology"/>
<comment type="caution">
    <text evidence="6">The sequence shown here is derived from an EMBL/GenBank/DDBJ whole genome shotgun (WGS) entry which is preliminary data.</text>
</comment>
<accession>A0ABU9PYN5</accession>
<dbReference type="RefSeq" id="WP_342830403.1">
    <property type="nucleotide sequence ID" value="NZ_JBANDC010000012.1"/>
</dbReference>
<evidence type="ECO:0000256" key="4">
    <source>
        <dbReference type="ARBA" id="ARBA00023163"/>
    </source>
</evidence>
<dbReference type="Proteomes" id="UP001495910">
    <property type="component" value="Unassembled WGS sequence"/>
</dbReference>
<dbReference type="NCBIfam" id="NF008416">
    <property type="entry name" value="PRK11242.1"/>
    <property type="match status" value="1"/>
</dbReference>
<name>A0ABU9PYN5_9BURK</name>
<dbReference type="PRINTS" id="PR00039">
    <property type="entry name" value="HTHLYSR"/>
</dbReference>
<dbReference type="PANTHER" id="PTHR30419">
    <property type="entry name" value="HTH-TYPE TRANSCRIPTIONAL REGULATOR YBHD"/>
    <property type="match status" value="1"/>
</dbReference>
<organism evidence="6 7">
    <name type="scientific">Collimonas rhizosphaerae</name>
    <dbReference type="NCBI Taxonomy" id="3126357"/>
    <lineage>
        <taxon>Bacteria</taxon>
        <taxon>Pseudomonadati</taxon>
        <taxon>Pseudomonadota</taxon>
        <taxon>Betaproteobacteria</taxon>
        <taxon>Burkholderiales</taxon>
        <taxon>Oxalobacteraceae</taxon>
        <taxon>Collimonas</taxon>
    </lineage>
</organism>
<dbReference type="EMBL" id="JBANDC010000012">
    <property type="protein sequence ID" value="MEM4989126.1"/>
    <property type="molecule type" value="Genomic_DNA"/>
</dbReference>
<dbReference type="InterPro" id="IPR036390">
    <property type="entry name" value="WH_DNA-bd_sf"/>
</dbReference>
<evidence type="ECO:0000256" key="1">
    <source>
        <dbReference type="ARBA" id="ARBA00009437"/>
    </source>
</evidence>
<dbReference type="SUPFAM" id="SSF53850">
    <property type="entry name" value="Periplasmic binding protein-like II"/>
    <property type="match status" value="1"/>
</dbReference>
<keyword evidence="3" id="KW-0238">DNA-binding</keyword>
<keyword evidence="4" id="KW-0804">Transcription</keyword>
<keyword evidence="7" id="KW-1185">Reference proteome</keyword>
<dbReference type="Pfam" id="PF00126">
    <property type="entry name" value="HTH_1"/>
    <property type="match status" value="1"/>
</dbReference>
<sequence length="326" mass="35871">MLLRHIRYLLAVVEHGNFTRAAEALYVSQPTLSQQIKQIEELLGTQLLDRSGRTVYTTDAGQVYIDYARRALRELDAGRRAIHDVSDLTRGTLRLATTPTFTSYLVGPLIARFNRRHPDIALHIIEMPLDAVEVALLEDHVDIGIAFSTARSTEIECQPLFIEKLSVVVGRQHPFAKRSATISASDLGKEPLALLTADFATRMHVDAYLQKQRVAPKIVIEANTINAIVEIIRHGNVVTILPYATARENEALQDIPLLPPLPHRTVALLRRKGGYQSTACTAFAELAEASLSVRPDSATQGTADAKSRAIESLSPATPASNVYLAR</sequence>
<keyword evidence="2" id="KW-0805">Transcription regulation</keyword>
<dbReference type="InterPro" id="IPR005119">
    <property type="entry name" value="LysR_subst-bd"/>
</dbReference>
<dbReference type="Pfam" id="PF03466">
    <property type="entry name" value="LysR_substrate"/>
    <property type="match status" value="1"/>
</dbReference>
<evidence type="ECO:0000313" key="6">
    <source>
        <dbReference type="EMBL" id="MEM4989126.1"/>
    </source>
</evidence>
<dbReference type="Gene3D" id="3.40.190.290">
    <property type="match status" value="1"/>
</dbReference>
<evidence type="ECO:0000256" key="3">
    <source>
        <dbReference type="ARBA" id="ARBA00023125"/>
    </source>
</evidence>
<gene>
    <name evidence="6" type="primary">cynR</name>
    <name evidence="6" type="ORF">V8G57_17185</name>
</gene>
<dbReference type="Gene3D" id="1.10.10.10">
    <property type="entry name" value="Winged helix-like DNA-binding domain superfamily/Winged helix DNA-binding domain"/>
    <property type="match status" value="1"/>
</dbReference>
<comment type="similarity">
    <text evidence="1">Belongs to the LysR transcriptional regulatory family.</text>
</comment>
<evidence type="ECO:0000256" key="2">
    <source>
        <dbReference type="ARBA" id="ARBA00023015"/>
    </source>
</evidence>
<dbReference type="InterPro" id="IPR000847">
    <property type="entry name" value="LysR_HTH_N"/>
</dbReference>